<dbReference type="OrthoDB" id="3197442at2"/>
<dbReference type="Proteomes" id="UP000198582">
    <property type="component" value="Unassembled WGS sequence"/>
</dbReference>
<dbReference type="NCBIfam" id="NF041260">
    <property type="entry name" value="actino_IHF"/>
    <property type="match status" value="1"/>
</dbReference>
<dbReference type="GO" id="GO:0003676">
    <property type="term" value="F:nucleic acid binding"/>
    <property type="evidence" value="ECO:0007669"/>
    <property type="project" value="InterPro"/>
</dbReference>
<keyword evidence="3" id="KW-1185">Reference proteome</keyword>
<evidence type="ECO:0000313" key="3">
    <source>
        <dbReference type="Proteomes" id="UP000198582"/>
    </source>
</evidence>
<name>A0A1H8YPQ8_9PSEU</name>
<gene>
    <name evidence="2" type="ORF">SAMN04489732_13426</name>
</gene>
<dbReference type="Gene3D" id="1.10.8.50">
    <property type="match status" value="1"/>
</dbReference>
<dbReference type="AlphaFoldDB" id="A0A1H8YPQ8"/>
<proteinExistence type="predicted"/>
<dbReference type="Pfam" id="PF22525">
    <property type="entry name" value="H2TH_5"/>
    <property type="match status" value="1"/>
</dbReference>
<evidence type="ECO:0000313" key="2">
    <source>
        <dbReference type="EMBL" id="SEP53971.1"/>
    </source>
</evidence>
<accession>A0A1H8YPQ8</accession>
<dbReference type="InterPro" id="IPR055201">
    <property type="entry name" value="IHF-like_H2TH"/>
</dbReference>
<dbReference type="SUPFAM" id="SSF46946">
    <property type="entry name" value="S13-like H2TH domain"/>
    <property type="match status" value="1"/>
</dbReference>
<feature type="domain" description="Integration host factor-like helix-two turn-helix" evidence="1">
    <location>
        <begin position="32"/>
        <end position="100"/>
    </location>
</feature>
<dbReference type="EMBL" id="FOEF01000034">
    <property type="protein sequence ID" value="SEP53971.1"/>
    <property type="molecule type" value="Genomic_DNA"/>
</dbReference>
<evidence type="ECO:0000259" key="1">
    <source>
        <dbReference type="Pfam" id="PF22525"/>
    </source>
</evidence>
<reference evidence="2 3" key="1">
    <citation type="submission" date="2016-10" db="EMBL/GenBank/DDBJ databases">
        <authorList>
            <person name="de Groot N.N."/>
        </authorList>
    </citation>
    <scope>NUCLEOTIDE SEQUENCE [LARGE SCALE GENOMIC DNA]</scope>
    <source>
        <strain evidence="2 3">DSM 44993</strain>
    </source>
</reference>
<sequence>MALPTLTPEQRKAALEVAKVARTARKEMMIALKSGQITLADVFKKAEDDLVTQKTKVSAVLKALPGIGEVRAGELMKKIDIAPSRRIRGLGDRQRRELIEAVG</sequence>
<dbReference type="InterPro" id="IPR047806">
    <property type="entry name" value="IHF_actinobact"/>
</dbReference>
<dbReference type="InterPro" id="IPR010979">
    <property type="entry name" value="Ribosomal_uS13-like_H2TH"/>
</dbReference>
<organism evidence="2 3">
    <name type="scientific">Amycolatopsis saalfeldensis</name>
    <dbReference type="NCBI Taxonomy" id="394193"/>
    <lineage>
        <taxon>Bacteria</taxon>
        <taxon>Bacillati</taxon>
        <taxon>Actinomycetota</taxon>
        <taxon>Actinomycetes</taxon>
        <taxon>Pseudonocardiales</taxon>
        <taxon>Pseudonocardiaceae</taxon>
        <taxon>Amycolatopsis</taxon>
    </lineage>
</organism>
<dbReference type="STRING" id="394193.SAMN04489732_13426"/>
<dbReference type="RefSeq" id="WP_091628970.1">
    <property type="nucleotide sequence ID" value="NZ_FOEF01000034.1"/>
</dbReference>
<protein>
    <recommendedName>
        <fullName evidence="1">Integration host factor-like helix-two turn-helix domain-containing protein</fullName>
    </recommendedName>
</protein>